<sequence>MEDGHMIQDNMGLTVTIVFQASSANYGESLGNVAFLKKLTRGDGQQYSYISRQAIRYNIVQQLGEKEATLEAEGSGDKKVIQFAKDASIKDFSEIDFFGYMKTEKGTNSSIRSARVRLSNAISQEPYEGDTDFLTNMSLAQRIRKATGDNTIRNSIAQSEIQHSYHVYTLTIDLDQIGIDDNDGTNLDASEKNRRVAKLLDVIQYLYRDIRGRREDLKPLFIIGGVYDIKNPVFENAVKVKNAKIDIESIQSVLDDPRVEDNTNIGFVNGAFDNSQEIKNKLNAVTVAKFMTDLKKKVAEYYEGN</sequence>
<dbReference type="InterPro" id="IPR013414">
    <property type="entry name" value="Cas7/Cst2/DevR_sub_I-B/Tneap"/>
</dbReference>
<evidence type="ECO:0000256" key="1">
    <source>
        <dbReference type="ARBA" id="ARBA00023118"/>
    </source>
</evidence>
<name>A0ABR5PQ70_9LACO</name>
<keyword evidence="1" id="KW-0051">Antiviral defense</keyword>
<dbReference type="Pfam" id="PF01905">
    <property type="entry name" value="DevR"/>
    <property type="match status" value="1"/>
</dbReference>
<evidence type="ECO:0008006" key="5">
    <source>
        <dbReference type="Google" id="ProtNLM"/>
    </source>
</evidence>
<dbReference type="NCBIfam" id="TIGR02585">
    <property type="entry name" value="cas_Cst2_DevR"/>
    <property type="match status" value="1"/>
</dbReference>
<evidence type="ECO:0000313" key="4">
    <source>
        <dbReference type="Proteomes" id="UP000051735"/>
    </source>
</evidence>
<dbReference type="InterPro" id="IPR010154">
    <property type="entry name" value="CRISPR-assoc_Cas7/Cst2/DevR"/>
</dbReference>
<organism evidence="3 4">
    <name type="scientific">Lactobacillus intestinalis DSM 6629</name>
    <dbReference type="NCBI Taxonomy" id="1423761"/>
    <lineage>
        <taxon>Bacteria</taxon>
        <taxon>Bacillati</taxon>
        <taxon>Bacillota</taxon>
        <taxon>Bacilli</taxon>
        <taxon>Lactobacillales</taxon>
        <taxon>Lactobacillaceae</taxon>
        <taxon>Lactobacillus</taxon>
    </lineage>
</organism>
<gene>
    <name evidence="3" type="ORF">FC44_GL001367</name>
</gene>
<accession>A0ABR5PQ70</accession>
<comment type="function">
    <text evidence="2">CRISPR (clustered regularly interspaced short palindromic repeat) is an adaptive immune system that provides protection against mobile genetic elements (viruses, transposable elements and conjugative plasmids). CRISPR clusters contain spacers, sequences complementary to antecedent mobile elements, and target invading nucleic acids. CRISPR clusters are transcribed and processed into CRISPR RNA (crRNA).</text>
</comment>
<dbReference type="Proteomes" id="UP000051735">
    <property type="component" value="Unassembled WGS sequence"/>
</dbReference>
<evidence type="ECO:0000313" key="3">
    <source>
        <dbReference type="EMBL" id="KRM33011.1"/>
    </source>
</evidence>
<reference evidence="3 4" key="1">
    <citation type="journal article" date="2015" name="Genome Announc.">
        <title>Expanding the biotechnology potential of lactobacilli through comparative genomics of 213 strains and associated genera.</title>
        <authorList>
            <person name="Sun Z."/>
            <person name="Harris H.M."/>
            <person name="McCann A."/>
            <person name="Guo C."/>
            <person name="Argimon S."/>
            <person name="Zhang W."/>
            <person name="Yang X."/>
            <person name="Jeffery I.B."/>
            <person name="Cooney J.C."/>
            <person name="Kagawa T.F."/>
            <person name="Liu W."/>
            <person name="Song Y."/>
            <person name="Salvetti E."/>
            <person name="Wrobel A."/>
            <person name="Rasinkangas P."/>
            <person name="Parkhill J."/>
            <person name="Rea M.C."/>
            <person name="O'Sullivan O."/>
            <person name="Ritari J."/>
            <person name="Douillard F.P."/>
            <person name="Paul Ross R."/>
            <person name="Yang R."/>
            <person name="Briner A.E."/>
            <person name="Felis G.E."/>
            <person name="de Vos W.M."/>
            <person name="Barrangou R."/>
            <person name="Klaenhammer T.R."/>
            <person name="Caufield P.W."/>
            <person name="Cui Y."/>
            <person name="Zhang H."/>
            <person name="O'Toole P.W."/>
        </authorList>
    </citation>
    <scope>NUCLEOTIDE SEQUENCE [LARGE SCALE GENOMIC DNA]</scope>
    <source>
        <strain evidence="3 4">DSM 6629</strain>
    </source>
</reference>
<dbReference type="NCBIfam" id="TIGR01875">
    <property type="entry name" value="cas_MJ0381"/>
    <property type="match status" value="1"/>
</dbReference>
<dbReference type="EMBL" id="AZGN01000034">
    <property type="protein sequence ID" value="KRM33011.1"/>
    <property type="molecule type" value="Genomic_DNA"/>
</dbReference>
<evidence type="ECO:0000256" key="2">
    <source>
        <dbReference type="ARBA" id="ARBA00025626"/>
    </source>
</evidence>
<protein>
    <recommendedName>
        <fullName evidence="5">Type I-B CRISPR-associated protein Cas7/Cst2/DevR</fullName>
    </recommendedName>
</protein>
<comment type="caution">
    <text evidence="3">The sequence shown here is derived from an EMBL/GenBank/DDBJ whole genome shotgun (WGS) entry which is preliminary data.</text>
</comment>
<keyword evidence="4" id="KW-1185">Reference proteome</keyword>
<proteinExistence type="predicted"/>